<accession>A0A6J5SZ61</accession>
<gene>
    <name evidence="2" type="ORF">UFOVP1033_80</name>
    <name evidence="3" type="ORF">UFOVP1631_80</name>
</gene>
<proteinExistence type="predicted"/>
<dbReference type="EMBL" id="LR796981">
    <property type="protein sequence ID" value="CAB4179310.1"/>
    <property type="molecule type" value="Genomic_DNA"/>
</dbReference>
<evidence type="ECO:0000313" key="2">
    <source>
        <dbReference type="EMBL" id="CAB4179310.1"/>
    </source>
</evidence>
<reference evidence="3" key="1">
    <citation type="submission" date="2020-05" db="EMBL/GenBank/DDBJ databases">
        <authorList>
            <person name="Chiriac C."/>
            <person name="Salcher M."/>
            <person name="Ghai R."/>
            <person name="Kavagutti S V."/>
        </authorList>
    </citation>
    <scope>NUCLEOTIDE SEQUENCE</scope>
</reference>
<feature type="region of interest" description="Disordered" evidence="1">
    <location>
        <begin position="45"/>
        <end position="65"/>
    </location>
</feature>
<protein>
    <submittedName>
        <fullName evidence="3">Uncharacterized protein</fullName>
    </submittedName>
</protein>
<name>A0A6J5SZ61_9CAUD</name>
<sequence length="65" mass="7329">MMFNDRRKTMKVVPAGSSSMKHGEKYNAFGMTDGTFKAIDESWMRERSTDKPKGIVKIDSNKGAK</sequence>
<organism evidence="3">
    <name type="scientific">uncultured Caudovirales phage</name>
    <dbReference type="NCBI Taxonomy" id="2100421"/>
    <lineage>
        <taxon>Viruses</taxon>
        <taxon>Duplodnaviria</taxon>
        <taxon>Heunggongvirae</taxon>
        <taxon>Uroviricota</taxon>
        <taxon>Caudoviricetes</taxon>
        <taxon>Peduoviridae</taxon>
        <taxon>Maltschvirus</taxon>
        <taxon>Maltschvirus maltsch</taxon>
    </lineage>
</organism>
<evidence type="ECO:0000256" key="1">
    <source>
        <dbReference type="SAM" id="MobiDB-lite"/>
    </source>
</evidence>
<feature type="region of interest" description="Disordered" evidence="1">
    <location>
        <begin position="1"/>
        <end position="24"/>
    </location>
</feature>
<dbReference type="EMBL" id="LR797501">
    <property type="protein sequence ID" value="CAB4220813.1"/>
    <property type="molecule type" value="Genomic_DNA"/>
</dbReference>
<evidence type="ECO:0000313" key="3">
    <source>
        <dbReference type="EMBL" id="CAB4220813.1"/>
    </source>
</evidence>